<organism evidence="3 4">
    <name type="scientific">Mycena venus</name>
    <dbReference type="NCBI Taxonomy" id="2733690"/>
    <lineage>
        <taxon>Eukaryota</taxon>
        <taxon>Fungi</taxon>
        <taxon>Dikarya</taxon>
        <taxon>Basidiomycota</taxon>
        <taxon>Agaricomycotina</taxon>
        <taxon>Agaricomycetes</taxon>
        <taxon>Agaricomycetidae</taxon>
        <taxon>Agaricales</taxon>
        <taxon>Marasmiineae</taxon>
        <taxon>Mycenaceae</taxon>
        <taxon>Mycena</taxon>
    </lineage>
</organism>
<feature type="chain" id="PRO_5034369743" evidence="2">
    <location>
        <begin position="25"/>
        <end position="430"/>
    </location>
</feature>
<evidence type="ECO:0000313" key="4">
    <source>
        <dbReference type="Proteomes" id="UP000620124"/>
    </source>
</evidence>
<feature type="region of interest" description="Disordered" evidence="1">
    <location>
        <begin position="386"/>
        <end position="411"/>
    </location>
</feature>
<sequence>MDCLSVFWFFPSFVLRLSLSAVMSQSPVSDSPALRRTQRTPSRHSPYRRGHIGRSSHGGGENFRSMGPGHPGDFDTQYPAYNSSSSSGYGMPFAPVHNFESSRRLPALTTVVNIDEISTEYGLDSAQRKSAHNFAKLSGEDRAVTLFLRLLRMEKQNNNFEEKLEAIEMHMKTIGAYCMESWKPSKQQHKLLKSLLKHYMIRPITSYNNLVPIVETYVYDHAKQLRLELYKQDPTVKTVVNEVIAMENGNVRSAIRKAVWTSVKEKTDLETFSKKIVTGYHLPTKPTNPPKDIMACLALMRKIARPLAKKENTRGADTGFWTNLEGELDVLFDKNGNDRSNPKWREWEQAIIDEDNAVYLRRAPESNARTQEEIDATLLAVSGSIDPAAAGSAPPEDEDGDGNTVEERDVNISSLGNLAALSVGPVVREY</sequence>
<keyword evidence="2" id="KW-0732">Signal</keyword>
<gene>
    <name evidence="3" type="ORF">MVEN_01424400</name>
</gene>
<dbReference type="OrthoDB" id="3266438at2759"/>
<dbReference type="Proteomes" id="UP000620124">
    <property type="component" value="Unassembled WGS sequence"/>
</dbReference>
<evidence type="ECO:0000256" key="1">
    <source>
        <dbReference type="SAM" id="MobiDB-lite"/>
    </source>
</evidence>
<feature type="signal peptide" evidence="2">
    <location>
        <begin position="1"/>
        <end position="24"/>
    </location>
</feature>
<evidence type="ECO:0000256" key="2">
    <source>
        <dbReference type="SAM" id="SignalP"/>
    </source>
</evidence>
<accession>A0A8H7CSW4</accession>
<feature type="region of interest" description="Disordered" evidence="1">
    <location>
        <begin position="27"/>
        <end position="79"/>
    </location>
</feature>
<dbReference type="EMBL" id="JACAZI010000011">
    <property type="protein sequence ID" value="KAF7349030.1"/>
    <property type="molecule type" value="Genomic_DNA"/>
</dbReference>
<feature type="compositionally biased region" description="Basic residues" evidence="1">
    <location>
        <begin position="36"/>
        <end position="54"/>
    </location>
</feature>
<dbReference type="AlphaFoldDB" id="A0A8H7CSW4"/>
<protein>
    <submittedName>
        <fullName evidence="3">Uncharacterized protein</fullName>
    </submittedName>
</protein>
<keyword evidence="4" id="KW-1185">Reference proteome</keyword>
<proteinExistence type="predicted"/>
<reference evidence="3" key="1">
    <citation type="submission" date="2020-05" db="EMBL/GenBank/DDBJ databases">
        <title>Mycena genomes resolve the evolution of fungal bioluminescence.</title>
        <authorList>
            <person name="Tsai I.J."/>
        </authorList>
    </citation>
    <scope>NUCLEOTIDE SEQUENCE</scope>
    <source>
        <strain evidence="3">CCC161011</strain>
    </source>
</reference>
<evidence type="ECO:0000313" key="3">
    <source>
        <dbReference type="EMBL" id="KAF7349030.1"/>
    </source>
</evidence>
<name>A0A8H7CSW4_9AGAR</name>
<comment type="caution">
    <text evidence="3">The sequence shown here is derived from an EMBL/GenBank/DDBJ whole genome shotgun (WGS) entry which is preliminary data.</text>
</comment>